<feature type="chain" id="PRO_5047425531" evidence="7">
    <location>
        <begin position="19"/>
        <end position="403"/>
    </location>
</feature>
<evidence type="ECO:0000256" key="1">
    <source>
        <dbReference type="ARBA" id="ARBA00022438"/>
    </source>
</evidence>
<keyword evidence="4 7" id="KW-0732">Signal</keyword>
<keyword evidence="2" id="KW-0645">Protease</keyword>
<evidence type="ECO:0000256" key="4">
    <source>
        <dbReference type="ARBA" id="ARBA00022729"/>
    </source>
</evidence>
<keyword evidence="5" id="KW-0378">Hydrolase</keyword>
<evidence type="ECO:0000313" key="9">
    <source>
        <dbReference type="EMBL" id="NHZ90635.1"/>
    </source>
</evidence>
<evidence type="ECO:0000259" key="8">
    <source>
        <dbReference type="Pfam" id="PF04389"/>
    </source>
</evidence>
<dbReference type="SUPFAM" id="SSF53187">
    <property type="entry name" value="Zn-dependent exopeptidases"/>
    <property type="match status" value="1"/>
</dbReference>
<comment type="caution">
    <text evidence="9">The sequence shown here is derived from an EMBL/GenBank/DDBJ whole genome shotgun (WGS) entry which is preliminary data.</text>
</comment>
<evidence type="ECO:0000313" key="10">
    <source>
        <dbReference type="Proteomes" id="UP000609726"/>
    </source>
</evidence>
<dbReference type="InterPro" id="IPR007484">
    <property type="entry name" value="Peptidase_M28"/>
</dbReference>
<name>A0ABX0NV87_9BURK</name>
<keyword evidence="6" id="KW-0862">Zinc</keyword>
<dbReference type="RefSeq" id="WP_166877309.1">
    <property type="nucleotide sequence ID" value="NZ_WHJH01000019.1"/>
</dbReference>
<dbReference type="EMBL" id="WHJH01000019">
    <property type="protein sequence ID" value="NHZ90635.1"/>
    <property type="molecule type" value="Genomic_DNA"/>
</dbReference>
<dbReference type="InterPro" id="IPR045175">
    <property type="entry name" value="M28_fam"/>
</dbReference>
<protein>
    <submittedName>
        <fullName evidence="9">M20/M25/M40 family metallo-hydrolase</fullName>
    </submittedName>
</protein>
<keyword evidence="10" id="KW-1185">Reference proteome</keyword>
<dbReference type="InterPro" id="IPR012189">
    <property type="entry name" value="Pept_M28E_Ap1"/>
</dbReference>
<sequence>MRILILAMLLAASPPALAQSSWLTVDAAAYRLLNPSMPAARLHATPGAGAADAAPVLLVEVPSSELGRVARLLHQKLGHCGGFMVHADQASAQRSLAQGAAVPLAGLVRPSYVIANQAKVTPLLAGMNAKQIARTIAGLSAFPDRFYTSAHGARASEWLRQGWAATSARHSGVLVETFAHTGFPQGSVIATIAGTDLADEVVVIGAHLDSINSNAMDEPGSAQAPGADDDASGVAGLTEVLRVISENKYRPRRTIKLIAYAAEEVGLRGSQELARAFRQAAIQVIGVLQLDMINYKGAEKDIYLLSDYSSADQNEFLRKLIATYLPGLSVGSDSCGYACSDHASWHAEGYPASMPFESSLAQANPHIHSKNDTYASSGGQAVHALKFARLAAAFAIELGSSTP</sequence>
<evidence type="ECO:0000256" key="6">
    <source>
        <dbReference type="ARBA" id="ARBA00022833"/>
    </source>
</evidence>
<evidence type="ECO:0000256" key="2">
    <source>
        <dbReference type="ARBA" id="ARBA00022670"/>
    </source>
</evidence>
<keyword evidence="3" id="KW-0479">Metal-binding</keyword>
<dbReference type="Gene3D" id="3.40.630.10">
    <property type="entry name" value="Zn peptidases"/>
    <property type="match status" value="1"/>
</dbReference>
<feature type="domain" description="Peptidase M28" evidence="8">
    <location>
        <begin position="188"/>
        <end position="384"/>
    </location>
</feature>
<proteinExistence type="predicted"/>
<dbReference type="Pfam" id="PF04389">
    <property type="entry name" value="Peptidase_M28"/>
    <property type="match status" value="1"/>
</dbReference>
<organism evidence="9 10">
    <name type="scientific">Massilia mucilaginosa</name>
    <dbReference type="NCBI Taxonomy" id="2609282"/>
    <lineage>
        <taxon>Bacteria</taxon>
        <taxon>Pseudomonadati</taxon>
        <taxon>Pseudomonadota</taxon>
        <taxon>Betaproteobacteria</taxon>
        <taxon>Burkholderiales</taxon>
        <taxon>Oxalobacteraceae</taxon>
        <taxon>Telluria group</taxon>
        <taxon>Massilia</taxon>
    </lineage>
</organism>
<accession>A0ABX0NV87</accession>
<evidence type="ECO:0000256" key="3">
    <source>
        <dbReference type="ARBA" id="ARBA00022723"/>
    </source>
</evidence>
<evidence type="ECO:0000256" key="7">
    <source>
        <dbReference type="SAM" id="SignalP"/>
    </source>
</evidence>
<feature type="signal peptide" evidence="7">
    <location>
        <begin position="1"/>
        <end position="18"/>
    </location>
</feature>
<evidence type="ECO:0000256" key="5">
    <source>
        <dbReference type="ARBA" id="ARBA00022801"/>
    </source>
</evidence>
<dbReference type="PANTHER" id="PTHR12147">
    <property type="entry name" value="METALLOPEPTIDASE M28 FAMILY MEMBER"/>
    <property type="match status" value="1"/>
</dbReference>
<dbReference type="PIRSF" id="PIRSF036685">
    <property type="entry name" value="BacLeuNPeptidase"/>
    <property type="match status" value="1"/>
</dbReference>
<reference evidence="9 10" key="1">
    <citation type="submission" date="2019-10" db="EMBL/GenBank/DDBJ databases">
        <title>Taxonomy of Antarctic Massilia spp.: description of Massilia rubra sp. nov., Massilia aquatica sp. nov., Massilia mucilaginosa sp. nov., Massilia frigida sp. nov. isolated from streams, lakes and regoliths.</title>
        <authorList>
            <person name="Holochova P."/>
            <person name="Sedlacek I."/>
            <person name="Kralova S."/>
            <person name="Maslanova I."/>
            <person name="Busse H.-J."/>
            <person name="Stankova E."/>
            <person name="Vrbovska V."/>
            <person name="Kovarovic V."/>
            <person name="Bartak M."/>
            <person name="Svec P."/>
            <person name="Pantucek R."/>
        </authorList>
    </citation>
    <scope>NUCLEOTIDE SEQUENCE [LARGE SCALE GENOMIC DNA]</scope>
    <source>
        <strain evidence="9 10">CCM 8733</strain>
    </source>
</reference>
<dbReference type="PANTHER" id="PTHR12147:SF56">
    <property type="entry name" value="AMINOPEPTIDASE YDR415C-RELATED"/>
    <property type="match status" value="1"/>
</dbReference>
<keyword evidence="1" id="KW-0031">Aminopeptidase</keyword>
<gene>
    <name evidence="9" type="ORF">F2P45_16645</name>
</gene>
<dbReference type="Proteomes" id="UP000609726">
    <property type="component" value="Unassembled WGS sequence"/>
</dbReference>